<feature type="coiled-coil region" evidence="1">
    <location>
        <begin position="545"/>
        <end position="572"/>
    </location>
</feature>
<gene>
    <name evidence="3" type="ORF">KQI86_05695</name>
</gene>
<comment type="caution">
    <text evidence="3">The sequence shown here is derived from an EMBL/GenBank/DDBJ whole genome shotgun (WGS) entry which is preliminary data.</text>
</comment>
<name>A0ABS6EGC9_9CLOT</name>
<dbReference type="Pfam" id="PF13514">
    <property type="entry name" value="AAA_27"/>
    <property type="match status" value="1"/>
</dbReference>
<feature type="coiled-coil region" evidence="1">
    <location>
        <begin position="698"/>
        <end position="743"/>
    </location>
</feature>
<feature type="coiled-coil region" evidence="1">
    <location>
        <begin position="779"/>
        <end position="866"/>
    </location>
</feature>
<feature type="coiled-coil region" evidence="1">
    <location>
        <begin position="345"/>
        <end position="444"/>
    </location>
</feature>
<evidence type="ECO:0000313" key="4">
    <source>
        <dbReference type="Proteomes" id="UP000726170"/>
    </source>
</evidence>
<proteinExistence type="predicted"/>
<dbReference type="PANTHER" id="PTHR32114:SF2">
    <property type="entry name" value="ABC TRANSPORTER ABCH.3"/>
    <property type="match status" value="1"/>
</dbReference>
<protein>
    <submittedName>
        <fullName evidence="3">AAA family ATPase</fullName>
    </submittedName>
</protein>
<dbReference type="EMBL" id="JAHLQF010000001">
    <property type="protein sequence ID" value="MBU5483817.1"/>
    <property type="molecule type" value="Genomic_DNA"/>
</dbReference>
<evidence type="ECO:0000259" key="2">
    <source>
        <dbReference type="Pfam" id="PF13514"/>
    </source>
</evidence>
<feature type="domain" description="YhaN AAA" evidence="2">
    <location>
        <begin position="1"/>
        <end position="99"/>
    </location>
</feature>
<accession>A0ABS6EGC9</accession>
<dbReference type="PANTHER" id="PTHR32114">
    <property type="entry name" value="ABC TRANSPORTER ABCH.3"/>
    <property type="match status" value="1"/>
</dbReference>
<keyword evidence="1" id="KW-0175">Coiled coil</keyword>
<sequence>MRPLKLTMSAFGPYAGVQVIDFTSLKDKNIFLITGPTGAGKTTVFDAISYALFGEASGSSRDRDSLRSDFAHIDLYTYVELEFQLKGKTYKITRSPQQERKKSRGDGFITKNAEAFLELPNGDSVSKINNVDEKINEILGINKNQFKQIVMLPQGEFRKLLESDSSERELIFRKIFGTEAFEGIQRILDEQKKSLYKGISNIKIKRDTYIKNIECGDEELLLKLINAEDLNIIEIISKVNEIITNDLLEQEKVNNEINLLKLNSSNLQKKIVEGEEINKKIYDREEISKEYSLHLEKELEYRERQGILNKGRKSLEVKIVEDSLNDRQNHLKEKQLQYCNAEEKLKQNEKNIITYKQKLEIEESREDERKRLSDKVITLKNFINKVKTYEEKKISIVELKENLKNKEEIMKKNKQWISDNRIKLEKANSNLIQLQKSQTELEKIDKVISENKLIYDEMRAFYSYITDYEKLISKHNNCRDSYRQFEIEYNDFKIKYETMEDNFRKGQAGILASDLKEGKECPVCGSMHHPKLANLIEGVPTEEELKETKIKYDKLMKKRDELLKELSDLNGVIKSSKDILIKQKDKLNPYLNYELNNIDYNDTLKYVISKGKEINLKLKNLNVQRDSLKEDIKNITVLEETILSIQKEIVEKEKLIENIEAEFTLQYGKVRSEEELLMSIENEIPLEIRSTSMLLLKIREYEEKFMHLQEAYKSAQSSYNRALEDYASSKADKEAKEKSLEEAVEGVKLWEKQLTNKVKECGFENYNQYSQFKMNEEDIKKLESDIQLYYQNLKSLRDRYEKAMRDTEGLNIINIDELKVALEELRISEASLAKKNNDIFARLNNNKRVLKEVENLNEIIKDEEKKYGTIGELARIANGDNIERITFERYVLAAYFDEIINAANIRLSKMAAGRFILRRKEEKGKGRKQEGLELEVFDNYTGKARHVKTLSGGESFKASLSLALGLADVVQSYAGGISLDTMFVDEGFGTLDPESLDNAIQALIDLQRGGRLVGIISHVPELKERIDLRLEVSTTKDGSNAKFII</sequence>
<dbReference type="InterPro" id="IPR038734">
    <property type="entry name" value="YhaN_AAA"/>
</dbReference>
<feature type="coiled-coil region" evidence="1">
    <location>
        <begin position="611"/>
        <end position="662"/>
    </location>
</feature>
<keyword evidence="4" id="KW-1185">Reference proteome</keyword>
<evidence type="ECO:0000313" key="3">
    <source>
        <dbReference type="EMBL" id="MBU5483817.1"/>
    </source>
</evidence>
<evidence type="ECO:0000256" key="1">
    <source>
        <dbReference type="SAM" id="Coils"/>
    </source>
</evidence>
<organism evidence="3 4">
    <name type="scientific">Clostridium mobile</name>
    <dbReference type="NCBI Taxonomy" id="2841512"/>
    <lineage>
        <taxon>Bacteria</taxon>
        <taxon>Bacillati</taxon>
        <taxon>Bacillota</taxon>
        <taxon>Clostridia</taxon>
        <taxon>Eubacteriales</taxon>
        <taxon>Clostridiaceae</taxon>
        <taxon>Clostridium</taxon>
    </lineage>
</organism>
<dbReference type="Proteomes" id="UP000726170">
    <property type="component" value="Unassembled WGS sequence"/>
</dbReference>
<dbReference type="Pfam" id="PF13558">
    <property type="entry name" value="SbcC_Walker_B"/>
    <property type="match status" value="1"/>
</dbReference>
<reference evidence="3 4" key="1">
    <citation type="submission" date="2021-06" db="EMBL/GenBank/DDBJ databases">
        <authorList>
            <person name="Sun Q."/>
            <person name="Li D."/>
        </authorList>
    </citation>
    <scope>NUCLEOTIDE SEQUENCE [LARGE SCALE GENOMIC DNA]</scope>
    <source>
        <strain evidence="3 4">MSJ-11</strain>
    </source>
</reference>
<dbReference type="RefSeq" id="WP_216438188.1">
    <property type="nucleotide sequence ID" value="NZ_JAHLQF010000001.1"/>
</dbReference>